<dbReference type="GO" id="GO:0005524">
    <property type="term" value="F:ATP binding"/>
    <property type="evidence" value="ECO:0007669"/>
    <property type="project" value="UniProtKB-KW"/>
</dbReference>
<dbReference type="InterPro" id="IPR024109">
    <property type="entry name" value="Trp-tRNA-ligase_bac-type"/>
</dbReference>
<evidence type="ECO:0000256" key="7">
    <source>
        <dbReference type="ARBA" id="ARBA00022917"/>
    </source>
</evidence>
<dbReference type="PANTHER" id="PTHR43766">
    <property type="entry name" value="TRYPTOPHAN--TRNA LIGASE, MITOCHONDRIAL"/>
    <property type="match status" value="1"/>
</dbReference>
<keyword evidence="4 14" id="KW-0436">Ligase</keyword>
<keyword evidence="17" id="KW-1185">Reference proteome</keyword>
<keyword evidence="5 14" id="KW-0547">Nucleotide-binding</keyword>
<name>J3JY07_DENPD</name>
<dbReference type="EnsemblMetazoa" id="XM_019899542.1">
    <property type="protein sequence ID" value="XP_019755101.1"/>
    <property type="gene ID" value="LOC109534005"/>
</dbReference>
<dbReference type="EMBL" id="BT128130">
    <property type="protein sequence ID" value="AEE63091.1"/>
    <property type="molecule type" value="mRNA"/>
</dbReference>
<evidence type="ECO:0000256" key="1">
    <source>
        <dbReference type="ARBA" id="ARBA00004305"/>
    </source>
</evidence>
<evidence type="ECO:0000256" key="8">
    <source>
        <dbReference type="ARBA" id="ARBA00023146"/>
    </source>
</evidence>
<dbReference type="NCBIfam" id="TIGR00233">
    <property type="entry name" value="trpS"/>
    <property type="match status" value="1"/>
</dbReference>
<reference evidence="15" key="1">
    <citation type="journal article" date="2012" name="Insect Biochem. Mol. Biol.">
        <title>Transcriptome and full-length cDNA resources for the mountain pine beetle, Dendroctonus ponderosae Hopkins, a major insect pest of pine forests.</title>
        <authorList>
            <person name="Keeling C.I."/>
            <person name="Henderson H."/>
            <person name="Li M."/>
            <person name="Yuen M."/>
            <person name="Clark E.L."/>
            <person name="Fraser J.D."/>
            <person name="Huber D.P."/>
            <person name="Liao N.Y."/>
            <person name="Roderick Docking T."/>
            <person name="Birol I."/>
            <person name="Chan S.K."/>
            <person name="Taylor G.A."/>
            <person name="Palmquist D."/>
            <person name="Jones S.J."/>
            <person name="Bohlmann J."/>
        </authorList>
    </citation>
    <scope>NUCLEOTIDE SEQUENCE</scope>
    <source>
        <tissue evidence="15">Midgut and adhering fatbody of emerged adults of both sexes after feeding on lodgepole pine for up to 64 h</tissue>
    </source>
</reference>
<evidence type="ECO:0000256" key="13">
    <source>
        <dbReference type="ARBA" id="ARBA00080951"/>
    </source>
</evidence>
<organism evidence="15">
    <name type="scientific">Dendroctonus ponderosae</name>
    <name type="common">Mountain pine beetle</name>
    <dbReference type="NCBI Taxonomy" id="77166"/>
    <lineage>
        <taxon>Eukaryota</taxon>
        <taxon>Metazoa</taxon>
        <taxon>Ecdysozoa</taxon>
        <taxon>Arthropoda</taxon>
        <taxon>Hexapoda</taxon>
        <taxon>Insecta</taxon>
        <taxon>Pterygota</taxon>
        <taxon>Neoptera</taxon>
        <taxon>Endopterygota</taxon>
        <taxon>Coleoptera</taxon>
        <taxon>Polyphaga</taxon>
        <taxon>Cucujiformia</taxon>
        <taxon>Curculionidae</taxon>
        <taxon>Scolytinae</taxon>
        <taxon>Dendroctonus</taxon>
    </lineage>
</organism>
<comment type="subcellular location">
    <subcellularLocation>
        <location evidence="1">Mitochondrion matrix</location>
    </subcellularLocation>
</comment>
<dbReference type="AlphaFoldDB" id="J3JY07"/>
<dbReference type="SUPFAM" id="SSF52374">
    <property type="entry name" value="Nucleotidylyl transferase"/>
    <property type="match status" value="1"/>
</dbReference>
<proteinExistence type="evidence at transcript level"/>
<comment type="similarity">
    <text evidence="2 14">Belongs to the class-I aminoacyl-tRNA synthetase family.</text>
</comment>
<dbReference type="HAMAP" id="MF_00140_B">
    <property type="entry name" value="Trp_tRNA_synth_B"/>
    <property type="match status" value="1"/>
</dbReference>
<evidence type="ECO:0000256" key="4">
    <source>
        <dbReference type="ARBA" id="ARBA00022598"/>
    </source>
</evidence>
<evidence type="ECO:0000256" key="11">
    <source>
        <dbReference type="ARBA" id="ARBA00059972"/>
    </source>
</evidence>
<dbReference type="GO" id="GO:0005759">
    <property type="term" value="C:mitochondrial matrix"/>
    <property type="evidence" value="ECO:0007669"/>
    <property type="project" value="UniProtKB-SubCell"/>
</dbReference>
<dbReference type="HOGENOM" id="CLU_029244_3_0_1"/>
<evidence type="ECO:0000256" key="2">
    <source>
        <dbReference type="ARBA" id="ARBA00005594"/>
    </source>
</evidence>
<evidence type="ECO:0000256" key="6">
    <source>
        <dbReference type="ARBA" id="ARBA00022840"/>
    </source>
</evidence>
<gene>
    <name evidence="16" type="primary">109534005</name>
</gene>
<reference evidence="16" key="3">
    <citation type="submission" date="2024-08" db="UniProtKB">
        <authorList>
            <consortium name="EnsemblMetazoa"/>
        </authorList>
    </citation>
    <scope>IDENTIFICATION</scope>
</reference>
<evidence type="ECO:0000256" key="14">
    <source>
        <dbReference type="RuleBase" id="RU363036"/>
    </source>
</evidence>
<dbReference type="Gene3D" id="1.10.240.10">
    <property type="entry name" value="Tyrosyl-Transfer RNA Synthetase"/>
    <property type="match status" value="1"/>
</dbReference>
<comment type="function">
    <text evidence="11">Catalyzes the attachment of tryptophan to tRNA(Trp) in a two-step reaction: tryptophan is first activated by ATP to form Trp-AMP and then transferred to the acceptor end of tRNA(Trp).</text>
</comment>
<evidence type="ECO:0000256" key="9">
    <source>
        <dbReference type="ARBA" id="ARBA00030268"/>
    </source>
</evidence>
<dbReference type="InterPro" id="IPR001412">
    <property type="entry name" value="aa-tRNA-synth_I_CS"/>
</dbReference>
<evidence type="ECO:0000313" key="17">
    <source>
        <dbReference type="Proteomes" id="UP000019118"/>
    </source>
</evidence>
<dbReference type="InterPro" id="IPR014729">
    <property type="entry name" value="Rossmann-like_a/b/a_fold"/>
</dbReference>
<dbReference type="FunFam" id="3.40.50.620:FF:000082">
    <property type="entry name" value="MSW1p Mitochondrial tryptophanyl-tRNA synthetase"/>
    <property type="match status" value="1"/>
</dbReference>
<dbReference type="GO" id="GO:0070183">
    <property type="term" value="P:mitochondrial tryptophanyl-tRNA aminoacylation"/>
    <property type="evidence" value="ECO:0007669"/>
    <property type="project" value="TreeGrafter"/>
</dbReference>
<dbReference type="GO" id="GO:0004830">
    <property type="term" value="F:tryptophan-tRNA ligase activity"/>
    <property type="evidence" value="ECO:0007669"/>
    <property type="project" value="UniProtKB-EC"/>
</dbReference>
<evidence type="ECO:0000313" key="16">
    <source>
        <dbReference type="EnsemblMetazoa" id="XP_019755101.1"/>
    </source>
</evidence>
<evidence type="ECO:0000256" key="12">
    <source>
        <dbReference type="ARBA" id="ARBA00069760"/>
    </source>
</evidence>
<dbReference type="InterPro" id="IPR002306">
    <property type="entry name" value="Trp-tRNA-ligase"/>
</dbReference>
<evidence type="ECO:0000313" key="15">
    <source>
        <dbReference type="EMBL" id="AEE63091.1"/>
    </source>
</evidence>
<dbReference type="PRINTS" id="PR01039">
    <property type="entry name" value="TRNASYNTHTRP"/>
</dbReference>
<accession>J3JY07</accession>
<protein>
    <recommendedName>
        <fullName evidence="12">Tryptophan--tRNA ligase, mitochondrial</fullName>
        <ecNumber evidence="3">6.1.1.2</ecNumber>
    </recommendedName>
    <alternativeName>
        <fullName evidence="13">(Mt)TrpRS</fullName>
    </alternativeName>
    <alternativeName>
        <fullName evidence="9">Tryptophanyl-tRNA synthetase</fullName>
    </alternativeName>
</protein>
<dbReference type="PANTHER" id="PTHR43766:SF1">
    <property type="entry name" value="TRYPTOPHAN--TRNA LIGASE, MITOCHONDRIAL"/>
    <property type="match status" value="1"/>
</dbReference>
<dbReference type="Pfam" id="PF00579">
    <property type="entry name" value="tRNA-synt_1b"/>
    <property type="match status" value="1"/>
</dbReference>
<dbReference type="KEGG" id="dpa:109534005"/>
<dbReference type="PROSITE" id="PS00178">
    <property type="entry name" value="AA_TRNA_LIGASE_I"/>
    <property type="match status" value="1"/>
</dbReference>
<dbReference type="EC" id="6.1.1.2" evidence="3"/>
<dbReference type="InterPro" id="IPR050203">
    <property type="entry name" value="Trp-tRNA_synthetase"/>
</dbReference>
<dbReference type="CDD" id="cd00806">
    <property type="entry name" value="TrpRS_core"/>
    <property type="match status" value="1"/>
</dbReference>
<dbReference type="Gene3D" id="3.40.50.620">
    <property type="entry name" value="HUPs"/>
    <property type="match status" value="1"/>
</dbReference>
<keyword evidence="8 14" id="KW-0030">Aminoacyl-tRNA synthetase</keyword>
<evidence type="ECO:0000256" key="3">
    <source>
        <dbReference type="ARBA" id="ARBA00013161"/>
    </source>
</evidence>
<keyword evidence="6 14" id="KW-0067">ATP-binding</keyword>
<evidence type="ECO:0000256" key="5">
    <source>
        <dbReference type="ARBA" id="ARBA00022741"/>
    </source>
</evidence>
<reference evidence="17" key="2">
    <citation type="journal article" date="2013" name="Genome Biol.">
        <title>Draft genome of the mountain pine beetle, Dendroctonus ponderosae Hopkins, a major forest pest.</title>
        <authorList>
            <person name="Keeling C.I."/>
            <person name="Yuen M.M."/>
            <person name="Liao N.Y."/>
            <person name="Docking T.R."/>
            <person name="Chan S.K."/>
            <person name="Taylor G.A."/>
            <person name="Palmquist D.L."/>
            <person name="Jackman S.D."/>
            <person name="Nguyen A."/>
            <person name="Li M."/>
            <person name="Henderson H."/>
            <person name="Janes J.K."/>
            <person name="Zhao Y."/>
            <person name="Pandoh P."/>
            <person name="Moore R."/>
            <person name="Sperling F.A."/>
            <person name="Huber D.P."/>
            <person name="Birol I."/>
            <person name="Jones S.J."/>
            <person name="Bohlmann J."/>
        </authorList>
    </citation>
    <scope>NUCLEOTIDE SEQUENCE</scope>
</reference>
<comment type="catalytic activity">
    <reaction evidence="10">
        <text>tRNA(Trp) + L-tryptophan + ATP = L-tryptophyl-tRNA(Trp) + AMP + diphosphate + H(+)</text>
        <dbReference type="Rhea" id="RHEA:24080"/>
        <dbReference type="Rhea" id="RHEA-COMP:9671"/>
        <dbReference type="Rhea" id="RHEA-COMP:9705"/>
        <dbReference type="ChEBI" id="CHEBI:15378"/>
        <dbReference type="ChEBI" id="CHEBI:30616"/>
        <dbReference type="ChEBI" id="CHEBI:33019"/>
        <dbReference type="ChEBI" id="CHEBI:57912"/>
        <dbReference type="ChEBI" id="CHEBI:78442"/>
        <dbReference type="ChEBI" id="CHEBI:78535"/>
        <dbReference type="ChEBI" id="CHEBI:456215"/>
        <dbReference type="EC" id="6.1.1.2"/>
    </reaction>
</comment>
<keyword evidence="7 14" id="KW-0648">Protein biosynthesis</keyword>
<dbReference type="FunFam" id="1.10.240.10:FF:000002">
    <property type="entry name" value="Tryptophan--tRNA ligase"/>
    <property type="match status" value="1"/>
</dbReference>
<dbReference type="OrthoDB" id="15808at2759"/>
<evidence type="ECO:0000256" key="10">
    <source>
        <dbReference type="ARBA" id="ARBA00049929"/>
    </source>
</evidence>
<sequence length="370" mass="41111">MIPIRVIKQVYRNIRNCSTQKLVADKYPPRVFSGIQPTGSIHIGNYLGAISQWVKLQDQNEDLILSIVDLHSITLPHDPHTLSTNILELTATLLGSGIDPNKVILFQQSNVHAHAELCWCLGCISTMARLAHLPQYKEKSASLKNIPLGLFVYPVLQAADILSYKSTHIPVGEDQVQQIQLCQELARMFNSKFGETFPIPHTMITSSEYGRIKSLRDPSKKMSKSDPDEKSRICLTDAPDVIVRNIKKAVTDFQSEVTFDAEKRPGISNLLSIHSFVTGKSIDTICKEAEHLDTGRFKLEVADAVVAYVKPIQDTIAQHLSDKSYLLNVLAQGAEKASNIANDTLKEVHEKLGMVVKSADKAHVSIKNVR</sequence>
<dbReference type="Proteomes" id="UP000019118">
    <property type="component" value="Unassembled WGS sequence"/>
</dbReference>
<dbReference type="InterPro" id="IPR002305">
    <property type="entry name" value="aa-tRNA-synth_Ic"/>
</dbReference>